<evidence type="ECO:0000256" key="2">
    <source>
        <dbReference type="ARBA" id="ARBA00022475"/>
    </source>
</evidence>
<comment type="subcellular location">
    <subcellularLocation>
        <location evidence="1 14">Cell membrane</location>
        <topology evidence="1 14">Multi-pass membrane protein</topology>
    </subcellularLocation>
</comment>
<evidence type="ECO:0000256" key="7">
    <source>
        <dbReference type="ARBA" id="ARBA00023040"/>
    </source>
</evidence>
<keyword evidence="10 13" id="KW-0675">Receptor</keyword>
<dbReference type="InterPro" id="IPR017452">
    <property type="entry name" value="GPCR_Rhodpsn_7TM"/>
</dbReference>
<evidence type="ECO:0000256" key="13">
    <source>
        <dbReference type="RuleBase" id="RU000688"/>
    </source>
</evidence>
<protein>
    <recommendedName>
        <fullName evidence="14">Olfactory receptor</fullName>
    </recommendedName>
</protein>
<evidence type="ECO:0000256" key="4">
    <source>
        <dbReference type="ARBA" id="ARBA00022692"/>
    </source>
</evidence>
<keyword evidence="3 14" id="KW-0716">Sensory transduction</keyword>
<feature type="transmembrane region" description="Helical" evidence="14">
    <location>
        <begin position="89"/>
        <end position="116"/>
    </location>
</feature>
<keyword evidence="9" id="KW-1015">Disulfide bond</keyword>
<feature type="transmembrane region" description="Helical" evidence="14">
    <location>
        <begin position="236"/>
        <end position="255"/>
    </location>
</feature>
<dbReference type="Proteomes" id="UP000694568">
    <property type="component" value="Unplaced"/>
</dbReference>
<dbReference type="GO" id="GO:0005549">
    <property type="term" value="F:odorant binding"/>
    <property type="evidence" value="ECO:0007669"/>
    <property type="project" value="TreeGrafter"/>
</dbReference>
<dbReference type="PANTHER" id="PTHR26451">
    <property type="entry name" value="G_PROTEIN_RECEP_F1_2 DOMAIN-CONTAINING PROTEIN"/>
    <property type="match status" value="1"/>
</dbReference>
<keyword evidence="5 14" id="KW-0552">Olfaction</keyword>
<evidence type="ECO:0000256" key="9">
    <source>
        <dbReference type="ARBA" id="ARBA00023157"/>
    </source>
</evidence>
<dbReference type="PRINTS" id="PR00237">
    <property type="entry name" value="GPCRRHODOPSN"/>
</dbReference>
<dbReference type="PANTHER" id="PTHR26451:SF847">
    <property type="entry name" value="ODORANT RECEPTOR-RELATED"/>
    <property type="match status" value="1"/>
</dbReference>
<reference evidence="16" key="2">
    <citation type="submission" date="2025-09" db="UniProtKB">
        <authorList>
            <consortium name="Ensembl"/>
        </authorList>
    </citation>
    <scope>IDENTIFICATION</scope>
</reference>
<dbReference type="GeneTree" id="ENSGT01030000234640"/>
<accession>A0A8D0D6F0</accession>
<evidence type="ECO:0000256" key="3">
    <source>
        <dbReference type="ARBA" id="ARBA00022606"/>
    </source>
</evidence>
<dbReference type="AlphaFoldDB" id="A0A8D0D6F0"/>
<feature type="transmembrane region" description="Helical" evidence="14">
    <location>
        <begin position="275"/>
        <end position="293"/>
    </location>
</feature>
<dbReference type="GO" id="GO:0004984">
    <property type="term" value="F:olfactory receptor activity"/>
    <property type="evidence" value="ECO:0007669"/>
    <property type="project" value="InterPro"/>
</dbReference>
<proteinExistence type="inferred from homology"/>
<dbReference type="FunFam" id="1.20.1070.10:FF:000024">
    <property type="entry name" value="Olfactory receptor"/>
    <property type="match status" value="1"/>
</dbReference>
<evidence type="ECO:0000256" key="10">
    <source>
        <dbReference type="ARBA" id="ARBA00023170"/>
    </source>
</evidence>
<keyword evidence="7 13" id="KW-0297">G-protein coupled receptor</keyword>
<name>A0A8D0D6F0_SANLU</name>
<evidence type="ECO:0000256" key="6">
    <source>
        <dbReference type="ARBA" id="ARBA00022989"/>
    </source>
</evidence>
<evidence type="ECO:0000313" key="16">
    <source>
        <dbReference type="Ensembl" id="ENSSLUP00000036729.1"/>
    </source>
</evidence>
<keyword evidence="2 14" id="KW-1003">Cell membrane</keyword>
<keyword evidence="11" id="KW-0325">Glycoprotein</keyword>
<dbReference type="Gene3D" id="1.20.1070.10">
    <property type="entry name" value="Rhodopsin 7-helix transmembrane proteins"/>
    <property type="match status" value="1"/>
</dbReference>
<feature type="transmembrane region" description="Helical" evidence="14">
    <location>
        <begin position="190"/>
        <end position="215"/>
    </location>
</feature>
<feature type="transmembrane region" description="Helical" evidence="14">
    <location>
        <begin position="23"/>
        <end position="48"/>
    </location>
</feature>
<evidence type="ECO:0000256" key="1">
    <source>
        <dbReference type="ARBA" id="ARBA00004651"/>
    </source>
</evidence>
<dbReference type="PROSITE" id="PS00237">
    <property type="entry name" value="G_PROTEIN_RECEP_F1_1"/>
    <property type="match status" value="1"/>
</dbReference>
<evidence type="ECO:0000259" key="15">
    <source>
        <dbReference type="PROSITE" id="PS50262"/>
    </source>
</evidence>
<organism evidence="16 17">
    <name type="scientific">Sander lucioperca</name>
    <name type="common">Pike-perch</name>
    <name type="synonym">Perca lucioperca</name>
    <dbReference type="NCBI Taxonomy" id="283035"/>
    <lineage>
        <taxon>Eukaryota</taxon>
        <taxon>Metazoa</taxon>
        <taxon>Chordata</taxon>
        <taxon>Craniata</taxon>
        <taxon>Vertebrata</taxon>
        <taxon>Euteleostomi</taxon>
        <taxon>Actinopterygii</taxon>
        <taxon>Neopterygii</taxon>
        <taxon>Teleostei</taxon>
        <taxon>Neoteleostei</taxon>
        <taxon>Acanthomorphata</taxon>
        <taxon>Eupercaria</taxon>
        <taxon>Perciformes</taxon>
        <taxon>Percoidei</taxon>
        <taxon>Percidae</taxon>
        <taxon>Luciopercinae</taxon>
        <taxon>Sander</taxon>
    </lineage>
</organism>
<keyword evidence="8 14" id="KW-0472">Membrane</keyword>
<dbReference type="InterPro" id="IPR000725">
    <property type="entry name" value="Olfact_rcpt"/>
</dbReference>
<gene>
    <name evidence="16" type="primary">LOC116046689</name>
</gene>
<feature type="transmembrane region" description="Helical" evidence="14">
    <location>
        <begin position="137"/>
        <end position="156"/>
    </location>
</feature>
<dbReference type="Pfam" id="PF13853">
    <property type="entry name" value="7tm_4"/>
    <property type="match status" value="1"/>
</dbReference>
<dbReference type="Ensembl" id="ENSSLUT00000037873.1">
    <property type="protein sequence ID" value="ENSSLUP00000036729.1"/>
    <property type="gene ID" value="ENSSLUG00000016393.1"/>
</dbReference>
<dbReference type="GO" id="GO:0004930">
    <property type="term" value="F:G protein-coupled receptor activity"/>
    <property type="evidence" value="ECO:0007669"/>
    <property type="project" value="UniProtKB-KW"/>
</dbReference>
<keyword evidence="17" id="KW-1185">Reference proteome</keyword>
<dbReference type="InterPro" id="IPR000276">
    <property type="entry name" value="GPCR_Rhodpsn"/>
</dbReference>
<comment type="similarity">
    <text evidence="13">Belongs to the G-protein coupled receptor 1 family.</text>
</comment>
<feature type="domain" description="G-protein coupled receptors family 1 profile" evidence="15">
    <location>
        <begin position="39"/>
        <end position="291"/>
    </location>
</feature>
<dbReference type="PROSITE" id="PS50262">
    <property type="entry name" value="G_PROTEIN_RECEP_F1_2"/>
    <property type="match status" value="1"/>
</dbReference>
<dbReference type="PRINTS" id="PR00245">
    <property type="entry name" value="OLFACTORYR"/>
</dbReference>
<sequence>MDSELNITYITLGGHVEVDKYRYLYFLMMFTVYILIICSNSTIVYLIWLHQNLHEPMYIFIAALLLNSVLISTNVYPKLLIDFLSEKQVISYSACLFQCFLYYSLNGSEFLLLAAMSYDRYVSICKPLQYQTIMKKTTVRIFLGLAWFVPACQVAVPVSFSANTKLCNFTLKGIFCNNSVYKLHCVSSRAITVFGVIVFFNVSILPLLFILFTYTKIFLITYQSRREVRMKAAQTCLPHLLVLISFSCLFTYDVIIDKLESEVQSNFPKTARLIMMLQIILYHPLFNPLIYGLKMKEISKHLKRLFCPAKFI</sequence>
<evidence type="ECO:0000256" key="8">
    <source>
        <dbReference type="ARBA" id="ARBA00023136"/>
    </source>
</evidence>
<evidence type="ECO:0000256" key="5">
    <source>
        <dbReference type="ARBA" id="ARBA00022725"/>
    </source>
</evidence>
<keyword evidence="6 14" id="KW-1133">Transmembrane helix</keyword>
<keyword evidence="4 13" id="KW-0812">Transmembrane</keyword>
<evidence type="ECO:0000256" key="14">
    <source>
        <dbReference type="RuleBase" id="RU363047"/>
    </source>
</evidence>
<evidence type="ECO:0000313" key="17">
    <source>
        <dbReference type="Proteomes" id="UP000694568"/>
    </source>
</evidence>
<evidence type="ECO:0000256" key="11">
    <source>
        <dbReference type="ARBA" id="ARBA00023180"/>
    </source>
</evidence>
<feature type="transmembrane region" description="Helical" evidence="14">
    <location>
        <begin position="57"/>
        <end position="77"/>
    </location>
</feature>
<dbReference type="SUPFAM" id="SSF81321">
    <property type="entry name" value="Family A G protein-coupled receptor-like"/>
    <property type="match status" value="1"/>
</dbReference>
<evidence type="ECO:0000256" key="12">
    <source>
        <dbReference type="ARBA" id="ARBA00023224"/>
    </source>
</evidence>
<dbReference type="InterPro" id="IPR052921">
    <property type="entry name" value="GPCR1_Superfamily_Member"/>
</dbReference>
<dbReference type="GO" id="GO:0005886">
    <property type="term" value="C:plasma membrane"/>
    <property type="evidence" value="ECO:0007669"/>
    <property type="project" value="UniProtKB-SubCell"/>
</dbReference>
<keyword evidence="12 13" id="KW-0807">Transducer</keyword>
<reference evidence="16" key="1">
    <citation type="submission" date="2025-08" db="UniProtKB">
        <authorList>
            <consortium name="Ensembl"/>
        </authorList>
    </citation>
    <scope>IDENTIFICATION</scope>
</reference>